<dbReference type="PANTHER" id="PTHR43585:SF2">
    <property type="entry name" value="ATP-GRASP ENZYME FSQD"/>
    <property type="match status" value="1"/>
</dbReference>
<reference evidence="6 7" key="1">
    <citation type="submission" date="2022-06" db="EMBL/GenBank/DDBJ databases">
        <title>Isolation of gut microbiota from human fecal samples.</title>
        <authorList>
            <person name="Pamer E.G."/>
            <person name="Barat B."/>
            <person name="Waligurski E."/>
            <person name="Medina S."/>
            <person name="Paddock L."/>
            <person name="Mostad J."/>
        </authorList>
    </citation>
    <scope>NUCLEOTIDE SEQUENCE [LARGE SCALE GENOMIC DNA]</scope>
    <source>
        <strain evidence="6 7">DFI.6.1</strain>
    </source>
</reference>
<dbReference type="PANTHER" id="PTHR43585">
    <property type="entry name" value="FUMIPYRROLE BIOSYNTHESIS PROTEIN C"/>
    <property type="match status" value="1"/>
</dbReference>
<dbReference type="InterPro" id="IPR052032">
    <property type="entry name" value="ATP-dep_AA_Ligase"/>
</dbReference>
<evidence type="ECO:0000256" key="4">
    <source>
        <dbReference type="PROSITE-ProRule" id="PRU00409"/>
    </source>
</evidence>
<dbReference type="Proteomes" id="UP001524435">
    <property type="component" value="Unassembled WGS sequence"/>
</dbReference>
<dbReference type="Gene3D" id="3.30.1490.20">
    <property type="entry name" value="ATP-grasp fold, A domain"/>
    <property type="match status" value="1"/>
</dbReference>
<name>A0ABT1SHS6_9FIRM</name>
<dbReference type="SUPFAM" id="SSF56059">
    <property type="entry name" value="Glutathione synthetase ATP-binding domain-like"/>
    <property type="match status" value="1"/>
</dbReference>
<keyword evidence="3 4" id="KW-0067">ATP-binding</keyword>
<dbReference type="RefSeq" id="WP_256197243.1">
    <property type="nucleotide sequence ID" value="NZ_CANTYB010000085.1"/>
</dbReference>
<proteinExistence type="predicted"/>
<dbReference type="InterPro" id="IPR013815">
    <property type="entry name" value="ATP_grasp_subdomain_1"/>
</dbReference>
<dbReference type="EMBL" id="JANGCH010000001">
    <property type="protein sequence ID" value="MCQ5120777.1"/>
    <property type="molecule type" value="Genomic_DNA"/>
</dbReference>
<evidence type="ECO:0000256" key="2">
    <source>
        <dbReference type="ARBA" id="ARBA00022741"/>
    </source>
</evidence>
<comment type="caution">
    <text evidence="6">The sequence shown here is derived from an EMBL/GenBank/DDBJ whole genome shotgun (WGS) entry which is preliminary data.</text>
</comment>
<evidence type="ECO:0000313" key="7">
    <source>
        <dbReference type="Proteomes" id="UP001524435"/>
    </source>
</evidence>
<dbReference type="InterPro" id="IPR005479">
    <property type="entry name" value="CPAse_ATP-bd"/>
</dbReference>
<protein>
    <submittedName>
        <fullName evidence="6">ATP-grasp domain-containing protein</fullName>
    </submittedName>
</protein>
<keyword evidence="1" id="KW-0436">Ligase</keyword>
<dbReference type="InterPro" id="IPR011761">
    <property type="entry name" value="ATP-grasp"/>
</dbReference>
<dbReference type="Gene3D" id="3.30.470.20">
    <property type="entry name" value="ATP-grasp fold, B domain"/>
    <property type="match status" value="1"/>
</dbReference>
<evidence type="ECO:0000256" key="3">
    <source>
        <dbReference type="ARBA" id="ARBA00022840"/>
    </source>
</evidence>
<evidence type="ECO:0000259" key="5">
    <source>
        <dbReference type="PROSITE" id="PS50975"/>
    </source>
</evidence>
<sequence length="404" mass="46783">MNYVFISPHFPPTYWNFCDRLKKMGHQVFGIGDAPYETLPEKLRGSLSEYYRVDNMEDYDQMVRALGYFTFHYGKIDWLESNNEYWLEQDAALRTDFNIATGLKKEALASFKLKSAMKALYEKAQVPCARYHLVDTLENGLAFIKEVGYPVIVKPDNGVGAAATYKLKNEEDVKAFYAKEWMTQYIMEEFIDGTIVSYDGIADANRDPLFEVSHYFPTPIMDIVNDQMDLYYYTQKTVDADLQEVGRRVIKVFPTNSRFFHCEFFRLNKAKKGLGKKGDIVALEINMRTPGGFTPDMMNFAGSCDVYQIFADMVTFDHTDIKPKQDQYCVFASRRDGKNYRYDKSEVMKKYGDEIKMSGRMPDILSGAMGNEFYMRVCKKKSEIEEFAAYVHEKAVEKDEDCVL</sequence>
<evidence type="ECO:0000313" key="6">
    <source>
        <dbReference type="EMBL" id="MCQ5120777.1"/>
    </source>
</evidence>
<keyword evidence="7" id="KW-1185">Reference proteome</keyword>
<dbReference type="PROSITE" id="PS50975">
    <property type="entry name" value="ATP_GRASP"/>
    <property type="match status" value="1"/>
</dbReference>
<dbReference type="Pfam" id="PF02786">
    <property type="entry name" value="CPSase_L_D2"/>
    <property type="match status" value="1"/>
</dbReference>
<gene>
    <name evidence="6" type="ORF">NE663_00700</name>
</gene>
<evidence type="ECO:0000256" key="1">
    <source>
        <dbReference type="ARBA" id="ARBA00022598"/>
    </source>
</evidence>
<feature type="domain" description="ATP-grasp" evidence="5">
    <location>
        <begin position="118"/>
        <end position="315"/>
    </location>
</feature>
<accession>A0ABT1SHS6</accession>
<keyword evidence="2 4" id="KW-0547">Nucleotide-binding</keyword>
<organism evidence="6 7">
    <name type="scientific">Massilicoli timonensis</name>
    <dbReference type="NCBI Taxonomy" id="2015901"/>
    <lineage>
        <taxon>Bacteria</taxon>
        <taxon>Bacillati</taxon>
        <taxon>Bacillota</taxon>
        <taxon>Erysipelotrichia</taxon>
        <taxon>Erysipelotrichales</taxon>
        <taxon>Erysipelotrichaceae</taxon>
        <taxon>Massilicoli</taxon>
    </lineage>
</organism>